<dbReference type="OrthoDB" id="2921463at2"/>
<evidence type="ECO:0000313" key="3">
    <source>
        <dbReference type="Proteomes" id="UP000095658"/>
    </source>
</evidence>
<evidence type="ECO:0000313" key="2">
    <source>
        <dbReference type="EMBL" id="OES45231.1"/>
    </source>
</evidence>
<dbReference type="NCBIfam" id="NF047498">
    <property type="entry name" value="LIC_12616_fam"/>
    <property type="match status" value="1"/>
</dbReference>
<reference evidence="2 3" key="1">
    <citation type="submission" date="2016-06" db="EMBL/GenBank/DDBJ databases">
        <title>Domibacillus iocasae genome sequencing.</title>
        <authorList>
            <person name="Verma A."/>
            <person name="Pal Y."/>
            <person name="Ojha A.K."/>
            <person name="Krishnamurthi S."/>
        </authorList>
    </citation>
    <scope>NUCLEOTIDE SEQUENCE [LARGE SCALE GENOMIC DNA]</scope>
    <source>
        <strain evidence="2 3">DSM 29979</strain>
    </source>
</reference>
<accession>A0A1E7DQ84</accession>
<dbReference type="EMBL" id="MAMP01000020">
    <property type="protein sequence ID" value="OES45231.1"/>
    <property type="molecule type" value="Genomic_DNA"/>
</dbReference>
<feature type="domain" description="Phage neck terminator protein gp12-like" evidence="1">
    <location>
        <begin position="8"/>
        <end position="160"/>
    </location>
</feature>
<gene>
    <name evidence="2" type="ORF">BA724_04275</name>
</gene>
<protein>
    <recommendedName>
        <fullName evidence="1">Phage neck terminator protein gp12-like domain-containing protein</fullName>
    </recommendedName>
</protein>
<dbReference type="Pfam" id="PF23961">
    <property type="entry name" value="Phage_tail_terminator_9"/>
    <property type="match status" value="1"/>
</dbReference>
<evidence type="ECO:0000259" key="1">
    <source>
        <dbReference type="Pfam" id="PF23961"/>
    </source>
</evidence>
<dbReference type="InterPro" id="IPR057087">
    <property type="entry name" value="Gp12-like"/>
</dbReference>
<sequence>MLTTAFKNLIALLEKHTGVTFVKADQEGAVQPPFPYVVYKITSPYIKERNAGFSSPYEEGGIQYDRFQGQHLFTVSFNAFADDQEAAMNYAFQVHRWFLFYGQEAVSEQNFAVVNVFNIENRTTHLIDHYEYKYGFDVQLRAAFEELKALDTFIESVEITNTGG</sequence>
<keyword evidence="3" id="KW-1185">Reference proteome</keyword>
<proteinExistence type="predicted"/>
<dbReference type="AlphaFoldDB" id="A0A1E7DQ84"/>
<dbReference type="STRING" id="1714016.BA724_04275"/>
<name>A0A1E7DQ84_9BACI</name>
<dbReference type="RefSeq" id="WP_069938112.1">
    <property type="nucleotide sequence ID" value="NZ_MAMP01000020.1"/>
</dbReference>
<organism evidence="2 3">
    <name type="scientific">Domibacillus iocasae</name>
    <dbReference type="NCBI Taxonomy" id="1714016"/>
    <lineage>
        <taxon>Bacteria</taxon>
        <taxon>Bacillati</taxon>
        <taxon>Bacillota</taxon>
        <taxon>Bacilli</taxon>
        <taxon>Bacillales</taxon>
        <taxon>Bacillaceae</taxon>
        <taxon>Domibacillus</taxon>
    </lineage>
</organism>
<comment type="caution">
    <text evidence="2">The sequence shown here is derived from an EMBL/GenBank/DDBJ whole genome shotgun (WGS) entry which is preliminary data.</text>
</comment>
<dbReference type="Proteomes" id="UP000095658">
    <property type="component" value="Unassembled WGS sequence"/>
</dbReference>